<dbReference type="SUPFAM" id="SSF55729">
    <property type="entry name" value="Acyl-CoA N-acyltransferases (Nat)"/>
    <property type="match status" value="1"/>
</dbReference>
<dbReference type="InterPro" id="IPR000182">
    <property type="entry name" value="GNAT_dom"/>
</dbReference>
<evidence type="ECO:0000313" key="3">
    <source>
        <dbReference type="Proteomes" id="UP000600365"/>
    </source>
</evidence>
<name>A0A918D7R5_9ACTN</name>
<evidence type="ECO:0000259" key="1">
    <source>
        <dbReference type="PROSITE" id="PS51186"/>
    </source>
</evidence>
<dbReference type="EMBL" id="BMMM01000012">
    <property type="protein sequence ID" value="GGN77772.1"/>
    <property type="molecule type" value="Genomic_DNA"/>
</dbReference>
<dbReference type="PANTHER" id="PTHR43441">
    <property type="entry name" value="RIBOSOMAL-PROTEIN-SERINE ACETYLTRANSFERASE"/>
    <property type="match status" value="1"/>
</dbReference>
<sequence length="175" mass="19563">MDPLTLKTARLQLRPFAPSDADAVYAACQDPDIQYYTPAPTPFQRQDAEKYVTETAPRGWDTDHDHILGAFRSDNAALVGSFCLTKLFQGVYELGYWAAKEQRGQGYSAEAARALCDWGFTALNAHRIEWWAMVGNTASRALAEKLGFTLEGTLRNRSMVHGEPHDWWVGGLLKP</sequence>
<dbReference type="PANTHER" id="PTHR43441:SF10">
    <property type="entry name" value="ACETYLTRANSFERASE"/>
    <property type="match status" value="1"/>
</dbReference>
<dbReference type="PROSITE" id="PS51186">
    <property type="entry name" value="GNAT"/>
    <property type="match status" value="1"/>
</dbReference>
<comment type="caution">
    <text evidence="2">The sequence shown here is derived from an EMBL/GenBank/DDBJ whole genome shotgun (WGS) entry which is preliminary data.</text>
</comment>
<dbReference type="GO" id="GO:0005737">
    <property type="term" value="C:cytoplasm"/>
    <property type="evidence" value="ECO:0007669"/>
    <property type="project" value="TreeGrafter"/>
</dbReference>
<dbReference type="Gene3D" id="3.40.630.30">
    <property type="match status" value="1"/>
</dbReference>
<dbReference type="InterPro" id="IPR016181">
    <property type="entry name" value="Acyl_CoA_acyltransferase"/>
</dbReference>
<keyword evidence="3" id="KW-1185">Reference proteome</keyword>
<dbReference type="Proteomes" id="UP000600365">
    <property type="component" value="Unassembled WGS sequence"/>
</dbReference>
<feature type="domain" description="N-acetyltransferase" evidence="1">
    <location>
        <begin position="11"/>
        <end position="174"/>
    </location>
</feature>
<dbReference type="GO" id="GO:1990189">
    <property type="term" value="F:protein N-terminal-serine acetyltransferase activity"/>
    <property type="evidence" value="ECO:0007669"/>
    <property type="project" value="TreeGrafter"/>
</dbReference>
<organism evidence="2 3">
    <name type="scientific">Streptomyces albiflavescens</name>
    <dbReference type="NCBI Taxonomy" id="1623582"/>
    <lineage>
        <taxon>Bacteria</taxon>
        <taxon>Bacillati</taxon>
        <taxon>Actinomycetota</taxon>
        <taxon>Actinomycetes</taxon>
        <taxon>Kitasatosporales</taxon>
        <taxon>Streptomycetaceae</taxon>
        <taxon>Streptomyces</taxon>
    </lineage>
</organism>
<gene>
    <name evidence="2" type="ORF">GCM10011579_060300</name>
</gene>
<dbReference type="AlphaFoldDB" id="A0A918D7R5"/>
<dbReference type="Pfam" id="PF13302">
    <property type="entry name" value="Acetyltransf_3"/>
    <property type="match status" value="1"/>
</dbReference>
<protein>
    <submittedName>
        <fullName evidence="2">Acetyltransferase</fullName>
    </submittedName>
</protein>
<evidence type="ECO:0000313" key="2">
    <source>
        <dbReference type="EMBL" id="GGN77772.1"/>
    </source>
</evidence>
<dbReference type="GO" id="GO:0008999">
    <property type="term" value="F:protein-N-terminal-alanine acetyltransferase activity"/>
    <property type="evidence" value="ECO:0007669"/>
    <property type="project" value="TreeGrafter"/>
</dbReference>
<reference evidence="2 3" key="1">
    <citation type="journal article" date="2014" name="Int. J. Syst. Evol. Microbiol.">
        <title>Complete genome sequence of Corynebacterium casei LMG S-19264T (=DSM 44701T), isolated from a smear-ripened cheese.</title>
        <authorList>
            <consortium name="US DOE Joint Genome Institute (JGI-PGF)"/>
            <person name="Walter F."/>
            <person name="Albersmeier A."/>
            <person name="Kalinowski J."/>
            <person name="Ruckert C."/>
        </authorList>
    </citation>
    <scope>NUCLEOTIDE SEQUENCE [LARGE SCALE GENOMIC DNA]</scope>
    <source>
        <strain evidence="2 3">CGMCC 4.7111</strain>
    </source>
</reference>
<dbReference type="InterPro" id="IPR051908">
    <property type="entry name" value="Ribosomal_N-acetyltransferase"/>
</dbReference>
<proteinExistence type="predicted"/>
<accession>A0A918D7R5</accession>
<dbReference type="RefSeq" id="WP_189189240.1">
    <property type="nucleotide sequence ID" value="NZ_BMMM01000012.1"/>
</dbReference>